<feature type="signal peptide" evidence="1">
    <location>
        <begin position="1"/>
        <end position="32"/>
    </location>
</feature>
<feature type="domain" description="AttH" evidence="2">
    <location>
        <begin position="68"/>
        <end position="236"/>
    </location>
</feature>
<dbReference type="InterPro" id="IPR023374">
    <property type="entry name" value="AttH-like_dom_sf"/>
</dbReference>
<dbReference type="Pfam" id="PF07143">
    <property type="entry name" value="CrtC"/>
    <property type="match status" value="1"/>
</dbReference>
<proteinExistence type="predicted"/>
<evidence type="ECO:0000259" key="2">
    <source>
        <dbReference type="Pfam" id="PF07143"/>
    </source>
</evidence>
<protein>
    <submittedName>
        <fullName evidence="3">Predicted secreted hydrolase</fullName>
    </submittedName>
</protein>
<evidence type="ECO:0000313" key="4">
    <source>
        <dbReference type="Proteomes" id="UP000198885"/>
    </source>
</evidence>
<reference evidence="3 4" key="1">
    <citation type="submission" date="2016-10" db="EMBL/GenBank/DDBJ databases">
        <authorList>
            <person name="de Groot N.N."/>
        </authorList>
    </citation>
    <scope>NUCLEOTIDE SEQUENCE [LARGE SCALE GENOMIC DNA]</scope>
    <source>
        <strain evidence="3 4">DSM 23042</strain>
    </source>
</reference>
<dbReference type="SUPFAM" id="SSF159245">
    <property type="entry name" value="AttH-like"/>
    <property type="match status" value="1"/>
</dbReference>
<dbReference type="STRING" id="641238.SAMN04490244_101499"/>
<keyword evidence="3" id="KW-0378">Hydrolase</keyword>
<name>A0A1H9Q7Y8_9RHOB</name>
<dbReference type="Gene3D" id="2.40.370.10">
    <property type="entry name" value="AttH-like domain"/>
    <property type="match status" value="2"/>
</dbReference>
<dbReference type="Proteomes" id="UP000198885">
    <property type="component" value="Unassembled WGS sequence"/>
</dbReference>
<dbReference type="GO" id="GO:0016787">
    <property type="term" value="F:hydrolase activity"/>
    <property type="evidence" value="ECO:0007669"/>
    <property type="project" value="UniProtKB-KW"/>
</dbReference>
<evidence type="ECO:0000256" key="1">
    <source>
        <dbReference type="SAM" id="SignalP"/>
    </source>
</evidence>
<evidence type="ECO:0000313" key="3">
    <source>
        <dbReference type="EMBL" id="SER56564.1"/>
    </source>
</evidence>
<accession>A0A1H9Q7Y8</accession>
<sequence length="362" mass="39232">MNVRHQWTPVGPVRAATLALMAIGGLAGPAAAQGFAGMGTDAEGYALPQPGVAFSFPADHGPHPAFRIEWWYITANLEGPEGRAYGVQWTLFRNALAPGGTDAPGWAATQGWMGHAALTTPERHFVTERIARGGIGQAGVESDPFEAWIDDWGLSGPSLSDVRMTATGPDFAYDLALATDRPFVPQGDNGYSVKSEAGQASYYYSQPFYQVEGTLTLPDGKVQVTGDAWLDREWSSQPLGDDQTGWDWFSLHLDGGEKLMGYRLRDASGDDFFVSTWIAADGTPTPYEDGHLRGTPLERTEVAGREIPTHWSLALPERDLDIEVRAINSAAWMDTSVAYWEGPVTVTGSHDGIGYLEMTGYE</sequence>
<dbReference type="Pfam" id="PF17186">
    <property type="entry name" value="Lipocalin_9"/>
    <property type="match status" value="1"/>
</dbReference>
<feature type="chain" id="PRO_5011497728" evidence="1">
    <location>
        <begin position="33"/>
        <end position="362"/>
    </location>
</feature>
<gene>
    <name evidence="3" type="ORF">SAMN04490244_101499</name>
</gene>
<dbReference type="EMBL" id="FOGU01000001">
    <property type="protein sequence ID" value="SER56564.1"/>
    <property type="molecule type" value="Genomic_DNA"/>
</dbReference>
<dbReference type="RefSeq" id="WP_408033419.1">
    <property type="nucleotide sequence ID" value="NZ_FOGU01000001.1"/>
</dbReference>
<dbReference type="AlphaFoldDB" id="A0A1H9Q7Y8"/>
<keyword evidence="1" id="KW-0732">Signal</keyword>
<dbReference type="PANTHER" id="PTHR38591">
    <property type="entry name" value="HYDROLASE"/>
    <property type="match status" value="1"/>
</dbReference>
<dbReference type="InterPro" id="IPR010791">
    <property type="entry name" value="AttH_dom"/>
</dbReference>
<dbReference type="PANTHER" id="PTHR38591:SF1">
    <property type="entry name" value="BLL1000 PROTEIN"/>
    <property type="match status" value="1"/>
</dbReference>
<organism evidence="3 4">
    <name type="scientific">Tranquillimonas rosea</name>
    <dbReference type="NCBI Taxonomy" id="641238"/>
    <lineage>
        <taxon>Bacteria</taxon>
        <taxon>Pseudomonadati</taxon>
        <taxon>Pseudomonadota</taxon>
        <taxon>Alphaproteobacteria</taxon>
        <taxon>Rhodobacterales</taxon>
        <taxon>Roseobacteraceae</taxon>
        <taxon>Tranquillimonas</taxon>
    </lineage>
</organism>
<keyword evidence="4" id="KW-1185">Reference proteome</keyword>